<dbReference type="InterPro" id="IPR036523">
    <property type="entry name" value="SurE-like_sf"/>
</dbReference>
<comment type="catalytic activity">
    <reaction evidence="1">
        <text>a ribonucleoside 5'-phosphate + H2O = a ribonucleoside + phosphate</text>
        <dbReference type="Rhea" id="RHEA:12484"/>
        <dbReference type="ChEBI" id="CHEBI:15377"/>
        <dbReference type="ChEBI" id="CHEBI:18254"/>
        <dbReference type="ChEBI" id="CHEBI:43474"/>
        <dbReference type="ChEBI" id="CHEBI:58043"/>
        <dbReference type="EC" id="3.1.3.5"/>
    </reaction>
</comment>
<comment type="caution">
    <text evidence="8">The sequence shown here is derived from an EMBL/GenBank/DDBJ whole genome shotgun (WGS) entry which is preliminary data.</text>
</comment>
<evidence type="ECO:0000256" key="5">
    <source>
        <dbReference type="ARBA" id="ARBA00022801"/>
    </source>
</evidence>
<feature type="signal peptide" evidence="6">
    <location>
        <begin position="1"/>
        <end position="30"/>
    </location>
</feature>
<dbReference type="InterPro" id="IPR002828">
    <property type="entry name" value="SurE-like_Pase/nucleotidase"/>
</dbReference>
<gene>
    <name evidence="8" type="ORF">GCM10023205_66430</name>
</gene>
<keyword evidence="6" id="KW-0732">Signal</keyword>
<proteinExistence type="inferred from homology"/>
<dbReference type="PANTHER" id="PTHR30457:SF0">
    <property type="entry name" value="PHOSPHATASE, PUTATIVE (AFU_ORTHOLOGUE AFUA_4G01070)-RELATED"/>
    <property type="match status" value="1"/>
</dbReference>
<evidence type="ECO:0000256" key="1">
    <source>
        <dbReference type="ARBA" id="ARBA00000815"/>
    </source>
</evidence>
<evidence type="ECO:0000313" key="8">
    <source>
        <dbReference type="EMBL" id="GAA4986553.1"/>
    </source>
</evidence>
<feature type="domain" description="Survival protein SurE-like phosphatase/nucleotidase" evidence="7">
    <location>
        <begin position="48"/>
        <end position="260"/>
    </location>
</feature>
<evidence type="ECO:0000259" key="7">
    <source>
        <dbReference type="Pfam" id="PF01975"/>
    </source>
</evidence>
<dbReference type="PANTHER" id="PTHR30457">
    <property type="entry name" value="5'-NUCLEOTIDASE SURE"/>
    <property type="match status" value="1"/>
</dbReference>
<dbReference type="InterPro" id="IPR030048">
    <property type="entry name" value="SurE"/>
</dbReference>
<organism evidence="8 9">
    <name type="scientific">Yinghuangia aomiensis</name>
    <dbReference type="NCBI Taxonomy" id="676205"/>
    <lineage>
        <taxon>Bacteria</taxon>
        <taxon>Bacillati</taxon>
        <taxon>Actinomycetota</taxon>
        <taxon>Actinomycetes</taxon>
        <taxon>Kitasatosporales</taxon>
        <taxon>Streptomycetaceae</taxon>
        <taxon>Yinghuangia</taxon>
    </lineage>
</organism>
<dbReference type="EMBL" id="BAABHS010000032">
    <property type="protein sequence ID" value="GAA4986553.1"/>
    <property type="molecule type" value="Genomic_DNA"/>
</dbReference>
<dbReference type="Proteomes" id="UP001500466">
    <property type="component" value="Unassembled WGS sequence"/>
</dbReference>
<name>A0ABP9I498_9ACTN</name>
<reference evidence="9" key="1">
    <citation type="journal article" date="2019" name="Int. J. Syst. Evol. Microbiol.">
        <title>The Global Catalogue of Microorganisms (GCM) 10K type strain sequencing project: providing services to taxonomists for standard genome sequencing and annotation.</title>
        <authorList>
            <consortium name="The Broad Institute Genomics Platform"/>
            <consortium name="The Broad Institute Genome Sequencing Center for Infectious Disease"/>
            <person name="Wu L."/>
            <person name="Ma J."/>
        </authorList>
    </citation>
    <scope>NUCLEOTIDE SEQUENCE [LARGE SCALE GENOMIC DNA]</scope>
    <source>
        <strain evidence="9">JCM 17986</strain>
    </source>
</reference>
<evidence type="ECO:0000256" key="3">
    <source>
        <dbReference type="ARBA" id="ARBA00012643"/>
    </source>
</evidence>
<keyword evidence="5" id="KW-0378">Hydrolase</keyword>
<evidence type="ECO:0000256" key="4">
    <source>
        <dbReference type="ARBA" id="ARBA00022723"/>
    </source>
</evidence>
<accession>A0ABP9I498</accession>
<dbReference type="Gene3D" id="3.40.1210.10">
    <property type="entry name" value="Survival protein SurE-like phosphatase/nucleotidase"/>
    <property type="match status" value="1"/>
</dbReference>
<sequence>MQMKKRFFAVPAAAVGAGALVLSLTGAAGAAPWDRQGNDRPSVAGMKILLSNDDSMQMARPDGADGRGLYEVRRALCAAGADVVVMAPWAYMSGAGTSATGSGALTVSQRTALPAGFENDCAGAPSKGVVFGVCKGSAPCGPTTPSATPADTVRLAVRGGLAAKVGWKNGPDLVVTGANSGPNVASVTNDSGTLGAAIAGIDNGVPAIALSAGMDMDTFKVTERTYRAFADFIPGFVAGLKQKDLLTDKFVVSVNYPNAVEGRNPGRPVWAEIGTETVVPVAYVPTGDTFAIGMGDCAAPGTFCRPEEKRNADWTLLNQGHITVGAVDSNRTYGGGDDHKLEKFVKNGK</sequence>
<feature type="chain" id="PRO_5047044290" description="5'-nucleotidase" evidence="6">
    <location>
        <begin position="31"/>
        <end position="349"/>
    </location>
</feature>
<evidence type="ECO:0000256" key="2">
    <source>
        <dbReference type="ARBA" id="ARBA00011062"/>
    </source>
</evidence>
<comment type="similarity">
    <text evidence="2">Belongs to the SurE nucleotidase family.</text>
</comment>
<evidence type="ECO:0000313" key="9">
    <source>
        <dbReference type="Proteomes" id="UP001500466"/>
    </source>
</evidence>
<evidence type="ECO:0000256" key="6">
    <source>
        <dbReference type="SAM" id="SignalP"/>
    </source>
</evidence>
<dbReference type="EC" id="3.1.3.5" evidence="3"/>
<dbReference type="Pfam" id="PF01975">
    <property type="entry name" value="SurE"/>
    <property type="match status" value="1"/>
</dbReference>
<protein>
    <recommendedName>
        <fullName evidence="3">5'-nucleotidase</fullName>
        <ecNumber evidence="3">3.1.3.5</ecNumber>
    </recommendedName>
</protein>
<dbReference type="SUPFAM" id="SSF64167">
    <property type="entry name" value="SurE-like"/>
    <property type="match status" value="1"/>
</dbReference>
<keyword evidence="4" id="KW-0479">Metal-binding</keyword>
<keyword evidence="9" id="KW-1185">Reference proteome</keyword>